<keyword evidence="2" id="KW-1185">Reference proteome</keyword>
<dbReference type="Gene3D" id="3.40.50.1000">
    <property type="entry name" value="HAD superfamily/HAD-like"/>
    <property type="match status" value="1"/>
</dbReference>
<dbReference type="OrthoDB" id="10255128at2759"/>
<gene>
    <name evidence="1" type="ORF">AC631_05252</name>
</gene>
<dbReference type="InterPro" id="IPR023214">
    <property type="entry name" value="HAD_sf"/>
</dbReference>
<reference evidence="1 2" key="1">
    <citation type="submission" date="2015-11" db="EMBL/GenBank/DDBJ databases">
        <title>The genome of Debaryomyces fabryi.</title>
        <authorList>
            <person name="Tafer H."/>
            <person name="Lopandic K."/>
        </authorList>
    </citation>
    <scope>NUCLEOTIDE SEQUENCE [LARGE SCALE GENOMIC DNA]</scope>
    <source>
        <strain evidence="1 2">CBS 789</strain>
    </source>
</reference>
<organism evidence="1 2">
    <name type="scientific">Debaryomyces fabryi</name>
    <dbReference type="NCBI Taxonomy" id="58627"/>
    <lineage>
        <taxon>Eukaryota</taxon>
        <taxon>Fungi</taxon>
        <taxon>Dikarya</taxon>
        <taxon>Ascomycota</taxon>
        <taxon>Saccharomycotina</taxon>
        <taxon>Pichiomycetes</taxon>
        <taxon>Debaryomycetaceae</taxon>
        <taxon>Debaryomyces</taxon>
    </lineage>
</organism>
<dbReference type="Proteomes" id="UP000054251">
    <property type="component" value="Unassembled WGS sequence"/>
</dbReference>
<name>A0A0V1PSK0_9ASCO</name>
<dbReference type="Pfam" id="PF12710">
    <property type="entry name" value="HAD"/>
    <property type="match status" value="1"/>
</dbReference>
<comment type="caution">
    <text evidence="1">The sequence shown here is derived from an EMBL/GenBank/DDBJ whole genome shotgun (WGS) entry which is preliminary data.</text>
</comment>
<dbReference type="AlphaFoldDB" id="A0A0V1PSK0"/>
<dbReference type="InterPro" id="IPR050849">
    <property type="entry name" value="HAD-like_hydrolase_phosphatase"/>
</dbReference>
<dbReference type="InterPro" id="IPR036412">
    <property type="entry name" value="HAD-like_sf"/>
</dbReference>
<proteinExistence type="predicted"/>
<dbReference type="SUPFAM" id="SSF56784">
    <property type="entry name" value="HAD-like"/>
    <property type="match status" value="1"/>
</dbReference>
<dbReference type="RefSeq" id="XP_015465093.1">
    <property type="nucleotide sequence ID" value="XM_015614081.1"/>
</dbReference>
<dbReference type="PANTHER" id="PTHR28181:SF1">
    <property type="entry name" value="COLD TOLERANCE PROTEIN 1"/>
    <property type="match status" value="1"/>
</dbReference>
<evidence type="ECO:0000313" key="2">
    <source>
        <dbReference type="Proteomes" id="UP000054251"/>
    </source>
</evidence>
<dbReference type="PANTHER" id="PTHR28181">
    <property type="entry name" value="UPF0655 PROTEIN YCR015C"/>
    <property type="match status" value="1"/>
</dbReference>
<accession>A0A0V1PSK0</accession>
<sequence>MKGLASSLKALKPKSTPKLFIIDWDETITNEDTIKLVAQAAYNKKKEYEPKFDHFTNIYMKAFNEYNDDFTSKYGERDTIEKEIKFQTGMQNVEMSSINEIKRLRLFEGIEEEEFLAQGNRVTLKPHFTDFLSKCQELKIPVIILSVNWTKLIMEAVLLKNGFKENENLKIMVNELEFKNGISTGNFNASISIRTGLDKLNIVNNLIKQYGKTCYIGDSMTDLLSLIDSDIGIAIEEGSVIESIKKLNFPIKNLSEAEELHKEEVYVGNWSQVASLLNKH</sequence>
<dbReference type="GeneID" id="26842261"/>
<protein>
    <submittedName>
        <fullName evidence="1">Uncharacterized protein</fullName>
    </submittedName>
</protein>
<evidence type="ECO:0000313" key="1">
    <source>
        <dbReference type="EMBL" id="KRZ98990.1"/>
    </source>
</evidence>
<dbReference type="EMBL" id="LMYN01000185">
    <property type="protein sequence ID" value="KRZ98990.1"/>
    <property type="molecule type" value="Genomic_DNA"/>
</dbReference>